<dbReference type="EMBL" id="KZ506113">
    <property type="protein sequence ID" value="PKU41463.1"/>
    <property type="molecule type" value="Genomic_DNA"/>
</dbReference>
<keyword evidence="2" id="KW-1185">Reference proteome</keyword>
<sequence length="232" mass="26019">MTTGGNSLHVCSAPDFSVEITSRRSDEVKLVGIGFDAFNNHVTERFPSVKNISIVVYLGLPCLFSNNSGLGGKQLLEANEKHCFERREALGKRMKKEKDQKAVLLKKSRNLDSCPEEQPEEKCSTFACSQCLNQQHYQVLTEGPLLCLHKYKRQPKAGRYDSMELDLCTHYELVSKHLLFTSLENNLKFNILAADTLEKDLWVAMDSTMKTSVDMHNAKILVPSSGMSDAAD</sequence>
<protein>
    <submittedName>
        <fullName evidence="1">Uncharacterized protein</fullName>
    </submittedName>
</protein>
<organism evidence="1 2">
    <name type="scientific">Limosa lapponica baueri</name>
    <dbReference type="NCBI Taxonomy" id="1758121"/>
    <lineage>
        <taxon>Eukaryota</taxon>
        <taxon>Metazoa</taxon>
        <taxon>Chordata</taxon>
        <taxon>Craniata</taxon>
        <taxon>Vertebrata</taxon>
        <taxon>Euteleostomi</taxon>
        <taxon>Archelosauria</taxon>
        <taxon>Archosauria</taxon>
        <taxon>Dinosauria</taxon>
        <taxon>Saurischia</taxon>
        <taxon>Theropoda</taxon>
        <taxon>Coelurosauria</taxon>
        <taxon>Aves</taxon>
        <taxon>Neognathae</taxon>
        <taxon>Neoaves</taxon>
        <taxon>Charadriiformes</taxon>
        <taxon>Scolopacidae</taxon>
        <taxon>Limosa</taxon>
    </lineage>
</organism>
<proteinExistence type="predicted"/>
<evidence type="ECO:0000313" key="2">
    <source>
        <dbReference type="Proteomes" id="UP000233556"/>
    </source>
</evidence>
<name>A0A2I0U666_LIMLA</name>
<gene>
    <name evidence="1" type="ORF">llap_8223</name>
</gene>
<dbReference type="AlphaFoldDB" id="A0A2I0U666"/>
<reference evidence="2" key="1">
    <citation type="submission" date="2017-11" db="EMBL/GenBank/DDBJ databases">
        <authorList>
            <person name="Lima N.C."/>
            <person name="Parody-Merino A.M."/>
            <person name="Battley P.F."/>
            <person name="Fidler A.E."/>
            <person name="Prosdocimi F."/>
        </authorList>
    </citation>
    <scope>NUCLEOTIDE SEQUENCE [LARGE SCALE GENOMIC DNA]</scope>
</reference>
<dbReference type="Proteomes" id="UP000233556">
    <property type="component" value="Unassembled WGS sequence"/>
</dbReference>
<evidence type="ECO:0000313" key="1">
    <source>
        <dbReference type="EMBL" id="PKU41463.1"/>
    </source>
</evidence>
<reference evidence="2" key="2">
    <citation type="submission" date="2017-12" db="EMBL/GenBank/DDBJ databases">
        <title>Genome sequence of the Bar-tailed Godwit (Limosa lapponica baueri).</title>
        <authorList>
            <person name="Lima N.C.B."/>
            <person name="Parody-Merino A.M."/>
            <person name="Battley P.F."/>
            <person name="Fidler A.E."/>
            <person name="Prosdocimi F."/>
        </authorList>
    </citation>
    <scope>NUCLEOTIDE SEQUENCE [LARGE SCALE GENOMIC DNA]</scope>
</reference>
<accession>A0A2I0U666</accession>
<dbReference type="OrthoDB" id="10567129at2759"/>